<evidence type="ECO:0000313" key="2">
    <source>
        <dbReference type="Proteomes" id="UP000545493"/>
    </source>
</evidence>
<name>A0A7X5UL76_9PSEU</name>
<keyword evidence="2" id="KW-1185">Reference proteome</keyword>
<sequence length="35" mass="3812">MAVVRTLTRTVALITDISILPETAGHGIQHGRKVR</sequence>
<dbReference type="Proteomes" id="UP000545493">
    <property type="component" value="Unassembled WGS sequence"/>
</dbReference>
<evidence type="ECO:0000313" key="1">
    <source>
        <dbReference type="EMBL" id="NIJ10041.1"/>
    </source>
</evidence>
<organism evidence="1 2">
    <name type="scientific">Saccharomonospora amisosensis</name>
    <dbReference type="NCBI Taxonomy" id="1128677"/>
    <lineage>
        <taxon>Bacteria</taxon>
        <taxon>Bacillati</taxon>
        <taxon>Actinomycetota</taxon>
        <taxon>Actinomycetes</taxon>
        <taxon>Pseudonocardiales</taxon>
        <taxon>Pseudonocardiaceae</taxon>
        <taxon>Saccharomonospora</taxon>
    </lineage>
</organism>
<proteinExistence type="predicted"/>
<dbReference type="AlphaFoldDB" id="A0A7X5UL76"/>
<accession>A0A7X5UL76</accession>
<dbReference type="EMBL" id="JAAOYM010000001">
    <property type="protein sequence ID" value="NIJ10041.1"/>
    <property type="molecule type" value="Genomic_DNA"/>
</dbReference>
<protein>
    <submittedName>
        <fullName evidence="1">Uncharacterized protein</fullName>
    </submittedName>
</protein>
<comment type="caution">
    <text evidence="1">The sequence shown here is derived from an EMBL/GenBank/DDBJ whole genome shotgun (WGS) entry which is preliminary data.</text>
</comment>
<reference evidence="1 2" key="1">
    <citation type="submission" date="2020-03" db="EMBL/GenBank/DDBJ databases">
        <title>Sequencing the genomes of 1000 actinobacteria strains.</title>
        <authorList>
            <person name="Klenk H.-P."/>
        </authorList>
    </citation>
    <scope>NUCLEOTIDE SEQUENCE [LARGE SCALE GENOMIC DNA]</scope>
    <source>
        <strain evidence="1 2">DSM 45685</strain>
    </source>
</reference>
<gene>
    <name evidence="1" type="ORF">FHU38_000385</name>
</gene>